<organism evidence="8 9">
    <name type="scientific">Candidatus Pullibacteroides excrementavium</name>
    <dbReference type="NCBI Taxonomy" id="2840905"/>
    <lineage>
        <taxon>Bacteria</taxon>
        <taxon>Pseudomonadati</taxon>
        <taxon>Bacteroidota</taxon>
        <taxon>Bacteroidia</taxon>
        <taxon>Bacteroidales</taxon>
        <taxon>Candidatus Pullibacteroides</taxon>
    </lineage>
</organism>
<dbReference type="EMBL" id="JADIMZ010000111">
    <property type="protein sequence ID" value="MBO8433143.1"/>
    <property type="molecule type" value="Genomic_DNA"/>
</dbReference>
<dbReference type="NCBIfam" id="TIGR00613">
    <property type="entry name" value="reco"/>
    <property type="match status" value="1"/>
</dbReference>
<dbReference type="GO" id="GO:0043590">
    <property type="term" value="C:bacterial nucleoid"/>
    <property type="evidence" value="ECO:0007669"/>
    <property type="project" value="TreeGrafter"/>
</dbReference>
<gene>
    <name evidence="8" type="primary">recO</name>
    <name evidence="8" type="ORF">IAB08_07610</name>
</gene>
<comment type="caution">
    <text evidence="8">The sequence shown here is derived from an EMBL/GenBank/DDBJ whole genome shotgun (WGS) entry which is preliminary data.</text>
</comment>
<evidence type="ECO:0000313" key="9">
    <source>
        <dbReference type="Proteomes" id="UP000823612"/>
    </source>
</evidence>
<evidence type="ECO:0000256" key="6">
    <source>
        <dbReference type="ARBA" id="ARBA00033409"/>
    </source>
</evidence>
<evidence type="ECO:0000256" key="4">
    <source>
        <dbReference type="ARBA" id="ARBA00023172"/>
    </source>
</evidence>
<keyword evidence="3" id="KW-0227">DNA damage</keyword>
<dbReference type="GO" id="GO:0006310">
    <property type="term" value="P:DNA recombination"/>
    <property type="evidence" value="ECO:0007669"/>
    <property type="project" value="UniProtKB-KW"/>
</dbReference>
<dbReference type="Gene3D" id="2.40.50.140">
    <property type="entry name" value="Nucleic acid-binding proteins"/>
    <property type="match status" value="1"/>
</dbReference>
<dbReference type="PANTHER" id="PTHR33991:SF1">
    <property type="entry name" value="DNA REPAIR PROTEIN RECO"/>
    <property type="match status" value="1"/>
</dbReference>
<dbReference type="SUPFAM" id="SSF57863">
    <property type="entry name" value="ArfGap/RecO-like zinc finger"/>
    <property type="match status" value="1"/>
</dbReference>
<keyword evidence="4" id="KW-0233">DNA recombination</keyword>
<dbReference type="Proteomes" id="UP000823612">
    <property type="component" value="Unassembled WGS sequence"/>
</dbReference>
<keyword evidence="5" id="KW-0234">DNA repair</keyword>
<comment type="similarity">
    <text evidence="1">Belongs to the RecO family.</text>
</comment>
<dbReference type="GO" id="GO:0006302">
    <property type="term" value="P:double-strand break repair"/>
    <property type="evidence" value="ECO:0007669"/>
    <property type="project" value="TreeGrafter"/>
</dbReference>
<dbReference type="InterPro" id="IPR003717">
    <property type="entry name" value="RecO"/>
</dbReference>
<evidence type="ECO:0000256" key="5">
    <source>
        <dbReference type="ARBA" id="ARBA00023204"/>
    </source>
</evidence>
<dbReference type="InterPro" id="IPR012340">
    <property type="entry name" value="NA-bd_OB-fold"/>
</dbReference>
<dbReference type="Pfam" id="PF02565">
    <property type="entry name" value="RecO_C"/>
    <property type="match status" value="1"/>
</dbReference>
<name>A0A9D9DTA5_9BACT</name>
<dbReference type="Gene3D" id="6.20.220.20">
    <property type="entry name" value="Recombination protein O, zinc-binding domain"/>
    <property type="match status" value="1"/>
</dbReference>
<evidence type="ECO:0000256" key="2">
    <source>
        <dbReference type="ARBA" id="ARBA00021310"/>
    </source>
</evidence>
<dbReference type="AlphaFoldDB" id="A0A9D9DTA5"/>
<dbReference type="InterPro" id="IPR037278">
    <property type="entry name" value="ARFGAP/RecO"/>
</dbReference>
<dbReference type="InterPro" id="IPR022572">
    <property type="entry name" value="DNA_rep/recomb_RecO_N"/>
</dbReference>
<evidence type="ECO:0000313" key="8">
    <source>
        <dbReference type="EMBL" id="MBO8433143.1"/>
    </source>
</evidence>
<proteinExistence type="inferred from homology"/>
<protein>
    <recommendedName>
        <fullName evidence="2">DNA repair protein RecO</fullName>
    </recommendedName>
    <alternativeName>
        <fullName evidence="6">Recombination protein O</fullName>
    </alternativeName>
</protein>
<accession>A0A9D9DTA5</accession>
<sequence length="248" mass="28439">MRRVSEGIMLSSTKCGDGKMVVNVYTREEGKRGFLVRLPSSSAGKGRMKASFFFPLSQIEATFSEPRQGQDLAYLNDVKVVYAYREMYTDIRKSSVACFLAEVMGRCILQSEQDIRFYDTVATALRQFDARHQDIADFHLFFLLSMAESLGFYPQEAGHFTDIYFDMREGRFVSTPPAYEDFLAPEVACDLSLLLQVRRRIRNAFPEITLFDSRRRQALLMALAAYCRIQTGIAGNFRSLDILREVFQ</sequence>
<dbReference type="InterPro" id="IPR042242">
    <property type="entry name" value="RecO_C"/>
</dbReference>
<evidence type="ECO:0000259" key="7">
    <source>
        <dbReference type="Pfam" id="PF11967"/>
    </source>
</evidence>
<evidence type="ECO:0000256" key="3">
    <source>
        <dbReference type="ARBA" id="ARBA00022763"/>
    </source>
</evidence>
<dbReference type="PANTHER" id="PTHR33991">
    <property type="entry name" value="DNA REPAIR PROTEIN RECO"/>
    <property type="match status" value="1"/>
</dbReference>
<dbReference type="Pfam" id="PF11967">
    <property type="entry name" value="RecO_N"/>
    <property type="match status" value="1"/>
</dbReference>
<dbReference type="Gene3D" id="1.20.1440.120">
    <property type="entry name" value="Recombination protein O, C-terminal domain"/>
    <property type="match status" value="1"/>
</dbReference>
<reference evidence="8" key="1">
    <citation type="submission" date="2020-10" db="EMBL/GenBank/DDBJ databases">
        <authorList>
            <person name="Gilroy R."/>
        </authorList>
    </citation>
    <scope>NUCLEOTIDE SEQUENCE</scope>
    <source>
        <strain evidence="8">2889</strain>
    </source>
</reference>
<reference evidence="8" key="2">
    <citation type="journal article" date="2021" name="PeerJ">
        <title>Extensive microbial diversity within the chicken gut microbiome revealed by metagenomics and culture.</title>
        <authorList>
            <person name="Gilroy R."/>
            <person name="Ravi A."/>
            <person name="Getino M."/>
            <person name="Pursley I."/>
            <person name="Horton D.L."/>
            <person name="Alikhan N.F."/>
            <person name="Baker D."/>
            <person name="Gharbi K."/>
            <person name="Hall N."/>
            <person name="Watson M."/>
            <person name="Adriaenssens E.M."/>
            <person name="Foster-Nyarko E."/>
            <person name="Jarju S."/>
            <person name="Secka A."/>
            <person name="Antonio M."/>
            <person name="Oren A."/>
            <person name="Chaudhuri R.R."/>
            <person name="La Ragione R."/>
            <person name="Hildebrand F."/>
            <person name="Pallen M.J."/>
        </authorList>
    </citation>
    <scope>NUCLEOTIDE SEQUENCE</scope>
    <source>
        <strain evidence="8">2889</strain>
    </source>
</reference>
<evidence type="ECO:0000256" key="1">
    <source>
        <dbReference type="ARBA" id="ARBA00007452"/>
    </source>
</evidence>
<feature type="domain" description="DNA replication/recombination mediator RecO N-terminal" evidence="7">
    <location>
        <begin position="4"/>
        <end position="83"/>
    </location>
</feature>